<dbReference type="HAMAP" id="MF_00834">
    <property type="entry name" value="BioA"/>
    <property type="match status" value="1"/>
</dbReference>
<keyword evidence="9 11" id="KW-0663">Pyridoxal phosphate</keyword>
<dbReference type="NCBIfam" id="NF004624">
    <property type="entry name" value="PRK05964.1"/>
    <property type="match status" value="1"/>
</dbReference>
<proteinExistence type="inferred from homology"/>
<dbReference type="InterPro" id="IPR015421">
    <property type="entry name" value="PyrdxlP-dep_Trfase_major"/>
</dbReference>
<comment type="similarity">
    <text evidence="10 11">Belongs to the class-III pyridoxal-phosphate-dependent aminotransferase family. BioA subfamily.</text>
</comment>
<evidence type="ECO:0000256" key="8">
    <source>
        <dbReference type="ARBA" id="ARBA00022756"/>
    </source>
</evidence>
<feature type="binding site" evidence="11">
    <location>
        <position position="255"/>
    </location>
    <ligand>
        <name>pyridoxal 5'-phosphate</name>
        <dbReference type="ChEBI" id="CHEBI:597326"/>
    </ligand>
</feature>
<keyword evidence="5 11" id="KW-0032">Aminotransferase</keyword>
<evidence type="ECO:0000256" key="1">
    <source>
        <dbReference type="ARBA" id="ARBA00001933"/>
    </source>
</evidence>
<keyword evidence="13" id="KW-1185">Reference proteome</keyword>
<feature type="binding site" evidence="11">
    <location>
        <position position="414"/>
    </location>
    <ligand>
        <name>substrate</name>
    </ligand>
</feature>
<dbReference type="GO" id="GO:0005737">
    <property type="term" value="C:cytoplasm"/>
    <property type="evidence" value="ECO:0007669"/>
    <property type="project" value="UniProtKB-SubCell"/>
</dbReference>
<evidence type="ECO:0000256" key="10">
    <source>
        <dbReference type="ARBA" id="ARBA00060970"/>
    </source>
</evidence>
<dbReference type="Proteomes" id="UP001321582">
    <property type="component" value="Chromosome"/>
</dbReference>
<dbReference type="InterPro" id="IPR049704">
    <property type="entry name" value="Aminotrans_3_PPA_site"/>
</dbReference>
<dbReference type="KEGG" id="haby:HLVA_08700"/>
<evidence type="ECO:0000256" key="9">
    <source>
        <dbReference type="ARBA" id="ARBA00022898"/>
    </source>
</evidence>
<dbReference type="PANTHER" id="PTHR42684">
    <property type="entry name" value="ADENOSYLMETHIONINE-8-AMINO-7-OXONONANOATE AMINOTRANSFERASE"/>
    <property type="match status" value="1"/>
</dbReference>
<comment type="subcellular location">
    <subcellularLocation>
        <location evidence="2 11">Cytoplasm</location>
    </subcellularLocation>
</comment>
<dbReference type="NCBIfam" id="TIGR00508">
    <property type="entry name" value="bioA"/>
    <property type="match status" value="1"/>
</dbReference>
<dbReference type="GO" id="GO:0009102">
    <property type="term" value="P:biotin biosynthetic process"/>
    <property type="evidence" value="ECO:0007669"/>
    <property type="project" value="UniProtKB-UniRule"/>
</dbReference>
<dbReference type="PANTHER" id="PTHR42684:SF17">
    <property type="entry name" value="ADENOSYLMETHIONINE-8-AMINO-7-OXONONANOATE AMINOTRANSFERASE"/>
    <property type="match status" value="1"/>
</dbReference>
<dbReference type="SUPFAM" id="SSF53383">
    <property type="entry name" value="PLP-dependent transferases"/>
    <property type="match status" value="1"/>
</dbReference>
<feature type="binding site" evidence="11">
    <location>
        <begin position="320"/>
        <end position="321"/>
    </location>
    <ligand>
        <name>pyridoxal 5'-phosphate</name>
        <dbReference type="ChEBI" id="CHEBI:597326"/>
    </ligand>
</feature>
<dbReference type="InterPro" id="IPR005814">
    <property type="entry name" value="Aminotrans_3"/>
</dbReference>
<reference evidence="12 13" key="1">
    <citation type="submission" date="2022-11" db="EMBL/GenBank/DDBJ databases">
        <title>Haliovirga abyssi gen. nov., sp. nov., a mesophilic fermentative bacterium isolated from the Iheya North hydrothermal field and the proposal of Haliovirgaceae fam. nov.</title>
        <authorList>
            <person name="Miyazaki U."/>
            <person name="Tame A."/>
            <person name="Miyazaki J."/>
            <person name="Takai K."/>
            <person name="Sawayama S."/>
            <person name="Kitajima M."/>
            <person name="Okamoto A."/>
            <person name="Nakagawa S."/>
        </authorList>
    </citation>
    <scope>NUCLEOTIDE SEQUENCE [LARGE SCALE GENOMIC DNA]</scope>
    <source>
        <strain evidence="12 13">IC12</strain>
    </source>
</reference>
<organism evidence="12 13">
    <name type="scientific">Haliovirga abyssi</name>
    <dbReference type="NCBI Taxonomy" id="2996794"/>
    <lineage>
        <taxon>Bacteria</taxon>
        <taxon>Fusobacteriati</taxon>
        <taxon>Fusobacteriota</taxon>
        <taxon>Fusobacteriia</taxon>
        <taxon>Fusobacteriales</taxon>
        <taxon>Haliovirgaceae</taxon>
        <taxon>Haliovirga</taxon>
    </lineage>
</organism>
<evidence type="ECO:0000256" key="3">
    <source>
        <dbReference type="ARBA" id="ARBA00011738"/>
    </source>
</evidence>
<comment type="pathway">
    <text evidence="11">Cofactor biosynthesis; biotin biosynthesis; 7,8-diaminononanoate from 8-amino-7-oxononanoate (SAM route): step 1/1.</text>
</comment>
<evidence type="ECO:0000256" key="4">
    <source>
        <dbReference type="ARBA" id="ARBA00022490"/>
    </source>
</evidence>
<keyword evidence="7 11" id="KW-0949">S-adenosyl-L-methionine</keyword>
<comment type="cofactor">
    <cofactor evidence="1 11">
        <name>pyridoxal 5'-phosphate</name>
        <dbReference type="ChEBI" id="CHEBI:597326"/>
    </cofactor>
</comment>
<keyword evidence="4 11" id="KW-0963">Cytoplasm</keyword>
<evidence type="ECO:0000256" key="7">
    <source>
        <dbReference type="ARBA" id="ARBA00022691"/>
    </source>
</evidence>
<protein>
    <recommendedName>
        <fullName evidence="11">Adenosylmethionine-8-amino-7-oxononanoate aminotransferase</fullName>
        <ecNumber evidence="11">2.6.1.62</ecNumber>
    </recommendedName>
    <alternativeName>
        <fullName evidence="11">7,8-diamino-pelargonic acid aminotransferase</fullName>
        <shortName evidence="11">DAPA AT</shortName>
        <shortName evidence="11">DAPA aminotransferase</shortName>
    </alternativeName>
    <alternativeName>
        <fullName evidence="11">7,8-diaminononanoate synthase</fullName>
        <shortName evidence="11">DANS</shortName>
    </alternativeName>
    <alternativeName>
        <fullName evidence="11">Diaminopelargonic acid synthase</fullName>
    </alternativeName>
</protein>
<feature type="site" description="Participates in the substrate recognition with KAPA and in a stacking interaction with the adenine ring of SAM" evidence="11">
    <location>
        <position position="19"/>
    </location>
</feature>
<comment type="catalytic activity">
    <reaction evidence="11">
        <text>(8S)-8-amino-7-oxononanoate + S-adenosyl-L-methionine = S-adenosyl-4-methylsulfanyl-2-oxobutanoate + (7R,8S)-7,8-diammoniononanoate</text>
        <dbReference type="Rhea" id="RHEA:16861"/>
        <dbReference type="ChEBI" id="CHEBI:16490"/>
        <dbReference type="ChEBI" id="CHEBI:59789"/>
        <dbReference type="ChEBI" id="CHEBI:149468"/>
        <dbReference type="ChEBI" id="CHEBI:149469"/>
        <dbReference type="EC" id="2.6.1.62"/>
    </reaction>
</comment>
<dbReference type="EC" id="2.6.1.62" evidence="11"/>
<comment type="subunit">
    <text evidence="3 11">Homodimer.</text>
</comment>
<feature type="binding site" evidence="11">
    <location>
        <position position="284"/>
    </location>
    <ligand>
        <name>substrate</name>
    </ligand>
</feature>
<keyword evidence="6 11" id="KW-0808">Transferase</keyword>
<dbReference type="Pfam" id="PF00202">
    <property type="entry name" value="Aminotran_3"/>
    <property type="match status" value="1"/>
</dbReference>
<dbReference type="GO" id="GO:0030170">
    <property type="term" value="F:pyridoxal phosphate binding"/>
    <property type="evidence" value="ECO:0007669"/>
    <property type="project" value="UniProtKB-UniRule"/>
</dbReference>
<dbReference type="InterPro" id="IPR005815">
    <property type="entry name" value="BioA"/>
</dbReference>
<feature type="binding site" evidence="11">
    <location>
        <position position="319"/>
    </location>
    <ligand>
        <name>substrate</name>
    </ligand>
</feature>
<accession>A0AAU9D9N3</accession>
<dbReference type="GO" id="GO:0004015">
    <property type="term" value="F:adenosylmethionine-8-amino-7-oxononanoate transaminase activity"/>
    <property type="evidence" value="ECO:0007669"/>
    <property type="project" value="UniProtKB-UniRule"/>
</dbReference>
<feature type="binding site" evidence="11">
    <location>
        <position position="56"/>
    </location>
    <ligand>
        <name>substrate</name>
    </ligand>
</feature>
<dbReference type="PIRSF" id="PIRSF000521">
    <property type="entry name" value="Transaminase_4ab_Lys_Orn"/>
    <property type="match status" value="1"/>
</dbReference>
<dbReference type="InterPro" id="IPR015422">
    <property type="entry name" value="PyrdxlP-dep_Trfase_small"/>
</dbReference>
<dbReference type="FunFam" id="3.40.640.10:FF:000078">
    <property type="entry name" value="Adenosylmethionine-8-amino-7-oxononanoate aminotransferase"/>
    <property type="match status" value="1"/>
</dbReference>
<dbReference type="RefSeq" id="WP_307905233.1">
    <property type="nucleotide sequence ID" value="NZ_AP027059.1"/>
</dbReference>
<evidence type="ECO:0000313" key="12">
    <source>
        <dbReference type="EMBL" id="BDU50301.1"/>
    </source>
</evidence>
<dbReference type="CDD" id="cd00610">
    <property type="entry name" value="OAT_like"/>
    <property type="match status" value="1"/>
</dbReference>
<dbReference type="PROSITE" id="PS00600">
    <property type="entry name" value="AA_TRANSFER_CLASS_3"/>
    <property type="match status" value="1"/>
</dbReference>
<sequence length="448" mass="51452">MIGERIWLEKDREYVWHPFTQMKDYENKDHVLIERGEGIFLYDYNGKEYYDTISSWWVNVHGHNNVRIKKAIIKQMEKIEHVNFSGFTHTPAIELAERIINLMPKDLTRVFYSDNGSTAVEVALKMSFQYWKNKGFDKKKNFIYFENSYHGDTIGAVSVGGVQGYHGLYKPLLFDSFISEAPNCKKCKYNKEANSCQLECLNGIEKILEENSETISGVIIEPLIQAAGGMHFYSPRVLKKLREVTKQYNVHLIIDEVAMGFGRTGKMWAFEHAGITPDLVSISKGISAGYLPLAATIVTDDIYNAFYDDYNKNKTFFHGHSYTANPLACAAGIESLKIFEEDKLLEKVKETSEYLEESMKVFENNEHIENIRCLGLIAAMDVVKNKKTSEKYDSKIRIGKKIYEKGFEHGLVLRPVGDTIYYFLPLSVKKEDIKEIIKRTQDVLLGVL</sequence>
<evidence type="ECO:0000256" key="2">
    <source>
        <dbReference type="ARBA" id="ARBA00004496"/>
    </source>
</evidence>
<gene>
    <name evidence="11 12" type="primary">bioA</name>
    <name evidence="12" type="ORF">HLVA_08700</name>
</gene>
<dbReference type="AlphaFoldDB" id="A0AAU9D9N3"/>
<evidence type="ECO:0000256" key="5">
    <source>
        <dbReference type="ARBA" id="ARBA00022576"/>
    </source>
</evidence>
<evidence type="ECO:0000313" key="13">
    <source>
        <dbReference type="Proteomes" id="UP001321582"/>
    </source>
</evidence>
<evidence type="ECO:0000256" key="11">
    <source>
        <dbReference type="HAMAP-Rule" id="MF_00834"/>
    </source>
</evidence>
<dbReference type="InterPro" id="IPR015424">
    <property type="entry name" value="PyrdxlP-dep_Trfase"/>
</dbReference>
<dbReference type="EMBL" id="AP027059">
    <property type="protein sequence ID" value="BDU50301.1"/>
    <property type="molecule type" value="Genomic_DNA"/>
</dbReference>
<comment type="function">
    <text evidence="11">Catalyzes the transfer of the alpha-amino group from S-adenosyl-L-methionine (SAM) to 7-keto-8-aminopelargonic acid (KAPA) to form 7,8-diaminopelargonic acid (DAPA). It is the only aminotransferase known to utilize SAM as an amino donor.</text>
</comment>
<dbReference type="Gene3D" id="3.40.640.10">
    <property type="entry name" value="Type I PLP-dependent aspartate aminotransferase-like (Major domain)"/>
    <property type="match status" value="1"/>
</dbReference>
<evidence type="ECO:0000256" key="6">
    <source>
        <dbReference type="ARBA" id="ARBA00022679"/>
    </source>
</evidence>
<name>A0AAU9D9N3_9FUSO</name>
<keyword evidence="8 11" id="KW-0093">Biotin biosynthesis</keyword>
<dbReference type="Gene3D" id="3.90.1150.10">
    <property type="entry name" value="Aspartate Aminotransferase, domain 1"/>
    <property type="match status" value="1"/>
</dbReference>
<feature type="modified residue" description="N6-(pyridoxal phosphate)lysine" evidence="11">
    <location>
        <position position="284"/>
    </location>
</feature>
<feature type="binding site" evidence="11">
    <location>
        <begin position="116"/>
        <end position="117"/>
    </location>
    <ligand>
        <name>pyridoxal 5'-phosphate</name>
        <dbReference type="ChEBI" id="CHEBI:597326"/>
    </ligand>
</feature>
<feature type="binding site" evidence="11">
    <location>
        <position position="149"/>
    </location>
    <ligand>
        <name>substrate</name>
    </ligand>
</feature>